<evidence type="ECO:0000259" key="1">
    <source>
        <dbReference type="PROSITE" id="PS50878"/>
    </source>
</evidence>
<keyword evidence="3" id="KW-1185">Reference proteome</keyword>
<dbReference type="PANTHER" id="PTHR19446">
    <property type="entry name" value="REVERSE TRANSCRIPTASES"/>
    <property type="match status" value="1"/>
</dbReference>
<comment type="caution">
    <text evidence="2">The sequence shown here is derived from an EMBL/GenBank/DDBJ whole genome shotgun (WGS) entry which is preliminary data.</text>
</comment>
<reference evidence="2" key="1">
    <citation type="submission" date="2021-02" db="EMBL/GenBank/DDBJ databases">
        <authorList>
            <person name="Nowell W R."/>
        </authorList>
    </citation>
    <scope>NUCLEOTIDE SEQUENCE</scope>
</reference>
<dbReference type="InterPro" id="IPR043502">
    <property type="entry name" value="DNA/RNA_pol_sf"/>
</dbReference>
<dbReference type="EMBL" id="CAJOBP010007341">
    <property type="protein sequence ID" value="CAF4512376.1"/>
    <property type="molecule type" value="Genomic_DNA"/>
</dbReference>
<name>A0A820WBI5_9BILA</name>
<organism evidence="2 3">
    <name type="scientific">Rotaria socialis</name>
    <dbReference type="NCBI Taxonomy" id="392032"/>
    <lineage>
        <taxon>Eukaryota</taxon>
        <taxon>Metazoa</taxon>
        <taxon>Spiralia</taxon>
        <taxon>Gnathifera</taxon>
        <taxon>Rotifera</taxon>
        <taxon>Eurotatoria</taxon>
        <taxon>Bdelloidea</taxon>
        <taxon>Philodinida</taxon>
        <taxon>Philodinidae</taxon>
        <taxon>Rotaria</taxon>
    </lineage>
</organism>
<sequence length="347" mass="39606">MTDAQILSCLIVLNANSDKGRLLQIGTGEGKSTIISALAVIHTLKGENVKSLNEHGLQLFWRQVKRHFGSRAPPIKGFLLEISTMNNSQGTQTQWLQLRSKLKFRQGNVWYPDVWTLAIIITLNKLKQHIPNFLRKMLERIRLWAETNSLVPIEQSGFRPGCLLPTKVLSIYQEVKNNMTANIPTLAIYVDYQKAYDKVWHKGLIVKLNRLSIPLRLLKLIVSWLNDRRPYVIFGENKSDIFYTYVGLPQGSSLSPYLFIVYHCDLVACVDAHSSHLFADDLNILISPPICREIKPMIKFLEEEGTKICNQIASYSKLDGIQVSLEYEMRCEARIGSSRKVFNSEKS</sequence>
<proteinExistence type="predicted"/>
<dbReference type="Pfam" id="PF00078">
    <property type="entry name" value="RVT_1"/>
    <property type="match status" value="1"/>
</dbReference>
<gene>
    <name evidence="2" type="ORF">UJA718_LOCUS27076</name>
</gene>
<feature type="domain" description="Reverse transcriptase" evidence="1">
    <location>
        <begin position="84"/>
        <end position="347"/>
    </location>
</feature>
<dbReference type="Proteomes" id="UP000663873">
    <property type="component" value="Unassembled WGS sequence"/>
</dbReference>
<dbReference type="Gene3D" id="3.40.50.300">
    <property type="entry name" value="P-loop containing nucleotide triphosphate hydrolases"/>
    <property type="match status" value="1"/>
</dbReference>
<dbReference type="PROSITE" id="PS50878">
    <property type="entry name" value="RT_POL"/>
    <property type="match status" value="1"/>
</dbReference>
<dbReference type="InterPro" id="IPR000477">
    <property type="entry name" value="RT_dom"/>
</dbReference>
<dbReference type="AlphaFoldDB" id="A0A820WBI5"/>
<evidence type="ECO:0000313" key="2">
    <source>
        <dbReference type="EMBL" id="CAF4512376.1"/>
    </source>
</evidence>
<protein>
    <recommendedName>
        <fullName evidence="1">Reverse transcriptase domain-containing protein</fullName>
    </recommendedName>
</protein>
<accession>A0A820WBI5</accession>
<dbReference type="SUPFAM" id="SSF56672">
    <property type="entry name" value="DNA/RNA polymerases"/>
    <property type="match status" value="1"/>
</dbReference>
<dbReference type="InterPro" id="IPR027417">
    <property type="entry name" value="P-loop_NTPase"/>
</dbReference>
<evidence type="ECO:0000313" key="3">
    <source>
        <dbReference type="Proteomes" id="UP000663873"/>
    </source>
</evidence>